<dbReference type="PANTHER" id="PTHR45629:SF7">
    <property type="entry name" value="DNA EXCISION REPAIR PROTEIN ERCC-6-RELATED"/>
    <property type="match status" value="1"/>
</dbReference>
<dbReference type="Pfam" id="PF00271">
    <property type="entry name" value="Helicase_C"/>
    <property type="match status" value="1"/>
</dbReference>
<keyword evidence="3" id="KW-0347">Helicase</keyword>
<evidence type="ECO:0000313" key="3">
    <source>
        <dbReference type="EMBL" id="QBK87706.1"/>
    </source>
</evidence>
<dbReference type="PANTHER" id="PTHR45629">
    <property type="entry name" value="SNF2/RAD54 FAMILY MEMBER"/>
    <property type="match status" value="1"/>
</dbReference>
<sequence>MEIADYIPNYPELNDPEFNNRIFHKKEFYDLRTGAETSSFGEPDDLWPHQKLLSRFISPYTSYNELLLFHTPGTGKTCAASAIVEINKQDPLIRKPVLIVAPNDTLVNQWKQQIALVCTTGQYIPENYFSKDPSESLTDAEKTTRLNKLLRPIYHITTMERMRRQIDKFKGAAGDQIIRNRYSNTIIIIDEAHNLRIQSNTTKKNITTSKGRYRSFHRFLHLVVNSKILMLTGTPMFDRIGELPGLINLILPLDQQLPTGKAFANQYLQKVGNVRKIKNEDELYTYLVGRVSYIREGGNFPRRVDLGETEWTEFLKTVNVDMSEVQLVGYLQAYAKDTEKGEKKITGLWKNSRQAAVFVYYSDKTQYLWGTAATTLLTVKKAEKTIIIKNRKITYTPIMINLKYKTDLKQNLAIYSAKYNKIVDYVLAHKNKPVFIFTPLVSGAGGAIFLGLILGLFGYGKAVGTESYPGLRYALITGDDKSSLQRKTLIDMFNSKMNINGEIIQVMIATKTIAEGTSFTNVQDEIVVSPYWNNSGTEQAIGRGLRATSLADLPDEKRIVTVQELASTSDELPEDENIDAHMYKMSEAKDFEIKAAERVLKKAAWDCALNYERNVRSIDINNSRNCDYQKCNYVCYQTTPQKIQPKWTYIIPENQLDESTYLLYYSKPELLKIVEKIKNIFRDYSYIDVQGLDIAMDTSSFKLLILAIEYIIENHVTVYNRWGQACFLRKEGNMLFLSDIPTEKEILGSWYARYPYANQQTPLSQIIDNDLLSQDLSIMKHIDLNEPKKAQQLISDMNLETQIFIFESLLQLKPEKMTVKKSKLYDTFVSLFQPHIFTVDETVVHDLEKTKLALEYVDFTKGDGGSLRCLHDDKWVDCGKKDEEEFTKIIKDIKDVSTEEIINNKYGVYGILTTDGKFQIADKTKEKKIVKLIKTTPKKATDHRTRYTGKVCGTWRKWQLVELHLRVGADPSVDIDTSIKNKTDLLAEIKKKNASEAVPDNATVATLQKILTLINQPVTQLCDQLQEWFTTNNLLIKHK</sequence>
<reference evidence="3" key="1">
    <citation type="journal article" date="2019" name="MBio">
        <title>Virus Genomes from Deep Sea Sediments Expand the Ocean Megavirome and Support Independent Origins of Viral Gigantism.</title>
        <authorList>
            <person name="Backstrom D."/>
            <person name="Yutin N."/>
            <person name="Jorgensen S.L."/>
            <person name="Dharamshi J."/>
            <person name="Homa F."/>
            <person name="Zaremba-Niedwiedzka K."/>
            <person name="Spang A."/>
            <person name="Wolf Y.I."/>
            <person name="Koonin E.V."/>
            <person name="Ettema T.J."/>
        </authorList>
    </citation>
    <scope>NUCLEOTIDE SEQUENCE</scope>
</reference>
<dbReference type="InterPro" id="IPR027417">
    <property type="entry name" value="P-loop_NTPase"/>
</dbReference>
<name>A0A481YZ20_9VIRU</name>
<keyword evidence="3" id="KW-0547">Nucleotide-binding</keyword>
<dbReference type="SUPFAM" id="SSF52540">
    <property type="entry name" value="P-loop containing nucleoside triphosphate hydrolases"/>
    <property type="match status" value="2"/>
</dbReference>
<dbReference type="Pfam" id="PF00176">
    <property type="entry name" value="SNF2-rel_dom"/>
    <property type="match status" value="1"/>
</dbReference>
<dbReference type="GO" id="GO:0004386">
    <property type="term" value="F:helicase activity"/>
    <property type="evidence" value="ECO:0007669"/>
    <property type="project" value="UniProtKB-KW"/>
</dbReference>
<proteinExistence type="predicted"/>
<dbReference type="PROSITE" id="PS51192">
    <property type="entry name" value="HELICASE_ATP_BIND_1"/>
    <property type="match status" value="1"/>
</dbReference>
<evidence type="ECO:0000259" key="2">
    <source>
        <dbReference type="PROSITE" id="PS51194"/>
    </source>
</evidence>
<keyword evidence="3" id="KW-0067">ATP-binding</keyword>
<feature type="domain" description="Helicase C-terminal" evidence="2">
    <location>
        <begin position="421"/>
        <end position="591"/>
    </location>
</feature>
<dbReference type="GO" id="GO:0005524">
    <property type="term" value="F:ATP binding"/>
    <property type="evidence" value="ECO:0007669"/>
    <property type="project" value="InterPro"/>
</dbReference>
<organism evidence="3">
    <name type="scientific">Marseillevirus LCMAC202</name>
    <dbReference type="NCBI Taxonomy" id="2506606"/>
    <lineage>
        <taxon>Viruses</taxon>
        <taxon>Varidnaviria</taxon>
        <taxon>Bamfordvirae</taxon>
        <taxon>Nucleocytoviricota</taxon>
        <taxon>Megaviricetes</taxon>
        <taxon>Pimascovirales</taxon>
        <taxon>Pimascovirales incertae sedis</taxon>
        <taxon>Marseilleviridae</taxon>
    </lineage>
</organism>
<accession>A0A481YZ20</accession>
<dbReference type="SMART" id="SM00490">
    <property type="entry name" value="HELICc"/>
    <property type="match status" value="1"/>
</dbReference>
<protein>
    <submittedName>
        <fullName evidence="3">DEAD/SNF2-like helicase</fullName>
    </submittedName>
</protein>
<keyword evidence="3" id="KW-0378">Hydrolase</keyword>
<dbReference type="PROSITE" id="PS51194">
    <property type="entry name" value="HELICASE_CTER"/>
    <property type="match status" value="1"/>
</dbReference>
<gene>
    <name evidence="3" type="ORF">LCMAC202_00420</name>
</gene>
<dbReference type="SMART" id="SM00487">
    <property type="entry name" value="DEXDc"/>
    <property type="match status" value="1"/>
</dbReference>
<dbReference type="InterPro" id="IPR050496">
    <property type="entry name" value="SNF2_RAD54_helicase_repair"/>
</dbReference>
<evidence type="ECO:0000259" key="1">
    <source>
        <dbReference type="PROSITE" id="PS51192"/>
    </source>
</evidence>
<feature type="domain" description="Helicase ATP-binding" evidence="1">
    <location>
        <begin position="57"/>
        <end position="253"/>
    </location>
</feature>
<dbReference type="InterPro" id="IPR001650">
    <property type="entry name" value="Helicase_C-like"/>
</dbReference>
<dbReference type="EMBL" id="MK500369">
    <property type="protein sequence ID" value="QBK87706.1"/>
    <property type="molecule type" value="Genomic_DNA"/>
</dbReference>
<dbReference type="Gene3D" id="3.40.50.300">
    <property type="entry name" value="P-loop containing nucleotide triphosphate hydrolases"/>
    <property type="match status" value="2"/>
</dbReference>
<dbReference type="InterPro" id="IPR014001">
    <property type="entry name" value="Helicase_ATP-bd"/>
</dbReference>
<dbReference type="InterPro" id="IPR000330">
    <property type="entry name" value="SNF2_N"/>
</dbReference>